<dbReference type="RefSeq" id="WP_143033082.1">
    <property type="nucleotide sequence ID" value="NZ_FJNA01000001.1"/>
</dbReference>
<name>A0AB37ZX60_9LACT</name>
<organism evidence="1 2">
    <name type="scientific">Trichococcus collinsii</name>
    <dbReference type="NCBI Taxonomy" id="157076"/>
    <lineage>
        <taxon>Bacteria</taxon>
        <taxon>Bacillati</taxon>
        <taxon>Bacillota</taxon>
        <taxon>Bacilli</taxon>
        <taxon>Lactobacillales</taxon>
        <taxon>Carnobacteriaceae</taxon>
        <taxon>Trichococcus</taxon>
    </lineage>
</organism>
<dbReference type="Proteomes" id="UP000199042">
    <property type="component" value="Unassembled WGS sequence"/>
</dbReference>
<accession>A0AB37ZX60</accession>
<dbReference type="AlphaFoldDB" id="A0AB37ZX60"/>
<sequence length="117" mass="13884">MVYDVRGKKLLNWDLIIKSDFEIGNKKYRDNLALDAIKRYLSYLGKLRFIEYYGDFIYRKDYEVISKTIVTPNTAIAKNFELVFNSVKDNTPTVDSDVEEVYNHFFQNLLPKKEQNL</sequence>
<comment type="caution">
    <text evidence="1">The sequence shown here is derived from an EMBL/GenBank/DDBJ whole genome shotgun (WGS) entry which is preliminary data.</text>
</comment>
<evidence type="ECO:0000313" key="2">
    <source>
        <dbReference type="Proteomes" id="UP000199042"/>
    </source>
</evidence>
<protein>
    <submittedName>
        <fullName evidence="1">Uncharacterized protein</fullName>
    </submittedName>
</protein>
<reference evidence="1 2" key="1">
    <citation type="submission" date="2016-10" db="EMBL/GenBank/DDBJ databases">
        <authorList>
            <person name="Varghese N."/>
            <person name="Submissions S."/>
        </authorList>
    </citation>
    <scope>NUCLEOTIDE SEQUENCE [LARGE SCALE GENOMIC DNA]</scope>
    <source>
        <strain evidence="1 2">DSM 14526</strain>
    </source>
</reference>
<gene>
    <name evidence="1" type="ORF">SAMN04488525_101636</name>
</gene>
<evidence type="ECO:0000313" key="1">
    <source>
        <dbReference type="EMBL" id="SDZ92541.1"/>
    </source>
</evidence>
<dbReference type="EMBL" id="FNQH01000001">
    <property type="protein sequence ID" value="SDZ92541.1"/>
    <property type="molecule type" value="Genomic_DNA"/>
</dbReference>
<keyword evidence="2" id="KW-1185">Reference proteome</keyword>
<proteinExistence type="predicted"/>